<evidence type="ECO:0000313" key="3">
    <source>
        <dbReference type="EMBL" id="KAK1926489.1"/>
    </source>
</evidence>
<keyword evidence="2" id="KW-0812">Transmembrane</keyword>
<evidence type="ECO:0000256" key="1">
    <source>
        <dbReference type="SAM" id="MobiDB-lite"/>
    </source>
</evidence>
<feature type="region of interest" description="Disordered" evidence="1">
    <location>
        <begin position="33"/>
        <end position="92"/>
    </location>
</feature>
<sequence>MSPALRTPPSAAARDSTASAGGLAAIGSLLASPYDVDDDDTHEWIRTPLTPPVPGSNPFDQPPHYVPADSSTHHRPKMGRVRESRYQPPSKETLMKRIQSWEGVVDASRDSVYSQEDEMALPQPTRLSSRVPVRKCPSVGTAKDTPPIIVHFPRPTLVSPVNSSAPIRPAPPPRPRVQIPQTPIVSQSQRARPAPVEPYTIPELPCSGTPVSPHLALPPLTPPRSPFAVGSAVTGPGARGSTSSVASESIQGYDVMKEKKALFREGQEELLSPFSPRTTRQESGLRAGPRRGTNRGVSTVDFWKRFSVSVRLDQVAQAGEKQSAWLNDTRNKRKRVWWLVAIALLIIVVVVGAVVIASVLGQRSRPQAKSPAKRR</sequence>
<proteinExistence type="predicted"/>
<accession>A0AAD9FUE9</accession>
<dbReference type="EMBL" id="JAODAN010000002">
    <property type="protein sequence ID" value="KAK1926489.1"/>
    <property type="molecule type" value="Genomic_DNA"/>
</dbReference>
<evidence type="ECO:0000256" key="2">
    <source>
        <dbReference type="SAM" id="Phobius"/>
    </source>
</evidence>
<name>A0AAD9FUE9_PAPLA</name>
<dbReference type="AlphaFoldDB" id="A0AAD9FUE9"/>
<reference evidence="3" key="1">
    <citation type="submission" date="2023-02" db="EMBL/GenBank/DDBJ databases">
        <title>Identification and recombinant expression of a fungal hydrolase from Papiliotrema laurentii that hydrolyzes apple cutin and clears colloidal polyester polyurethane.</title>
        <authorList>
            <consortium name="DOE Joint Genome Institute"/>
            <person name="Roman V.A."/>
            <person name="Bojanowski C."/>
            <person name="Crable B.R."/>
            <person name="Wagner D.N."/>
            <person name="Hung C.S."/>
            <person name="Nadeau L.J."/>
            <person name="Schratz L."/>
            <person name="Haridas S."/>
            <person name="Pangilinan J."/>
            <person name="Lipzen A."/>
            <person name="Na H."/>
            <person name="Yan M."/>
            <person name="Ng V."/>
            <person name="Grigoriev I.V."/>
            <person name="Spatafora J.W."/>
            <person name="Barlow D."/>
            <person name="Biffinger J."/>
            <person name="Kelley-Loughnane N."/>
            <person name="Varaljay V.A."/>
            <person name="Crookes-Goodson W.J."/>
        </authorList>
    </citation>
    <scope>NUCLEOTIDE SEQUENCE</scope>
    <source>
        <strain evidence="3">5307AH</strain>
    </source>
</reference>
<evidence type="ECO:0000313" key="4">
    <source>
        <dbReference type="Proteomes" id="UP001182556"/>
    </source>
</evidence>
<gene>
    <name evidence="3" type="ORF">DB88DRAFT_168488</name>
</gene>
<keyword evidence="4" id="KW-1185">Reference proteome</keyword>
<feature type="region of interest" description="Disordered" evidence="1">
    <location>
        <begin position="272"/>
        <end position="293"/>
    </location>
</feature>
<dbReference type="Proteomes" id="UP001182556">
    <property type="component" value="Unassembled WGS sequence"/>
</dbReference>
<feature type="transmembrane region" description="Helical" evidence="2">
    <location>
        <begin position="336"/>
        <end position="360"/>
    </location>
</feature>
<keyword evidence="2" id="KW-1133">Transmembrane helix</keyword>
<organism evidence="3 4">
    <name type="scientific">Papiliotrema laurentii</name>
    <name type="common">Cryptococcus laurentii</name>
    <dbReference type="NCBI Taxonomy" id="5418"/>
    <lineage>
        <taxon>Eukaryota</taxon>
        <taxon>Fungi</taxon>
        <taxon>Dikarya</taxon>
        <taxon>Basidiomycota</taxon>
        <taxon>Agaricomycotina</taxon>
        <taxon>Tremellomycetes</taxon>
        <taxon>Tremellales</taxon>
        <taxon>Rhynchogastremaceae</taxon>
        <taxon>Papiliotrema</taxon>
    </lineage>
</organism>
<keyword evidence="2" id="KW-0472">Membrane</keyword>
<protein>
    <submittedName>
        <fullName evidence="3">Uncharacterized protein</fullName>
    </submittedName>
</protein>
<comment type="caution">
    <text evidence="3">The sequence shown here is derived from an EMBL/GenBank/DDBJ whole genome shotgun (WGS) entry which is preliminary data.</text>
</comment>
<feature type="compositionally biased region" description="Pro residues" evidence="1">
    <location>
        <begin position="49"/>
        <end position="65"/>
    </location>
</feature>